<accession>A0AA37SJT7</accession>
<comment type="caution">
    <text evidence="3">The sequence shown here is derived from an EMBL/GenBank/DDBJ whole genome shotgun (WGS) entry which is preliminary data.</text>
</comment>
<feature type="domain" description="DUF5107" evidence="2">
    <location>
        <begin position="70"/>
        <end position="373"/>
    </location>
</feature>
<dbReference type="SUPFAM" id="SSF48452">
    <property type="entry name" value="TPR-like"/>
    <property type="match status" value="2"/>
</dbReference>
<name>A0AA37SJT7_9BACT</name>
<sequence>MKNSILIVSNNRPKMKMNLSTYTSFLTLILLHIPLASIAQNASISIENRSIETYAFDEPNPLPILAENPKIYPYFKFEGYSQEKTDREWDVVKMENDFITVYILPEIGGKIWGAIEKKTGEEFLYRNEVIKFRNIAMRGPWTSGGVEFNFGIIGHTPATATPVDYEIMENEDGSVSCVVGAMDLPSRTQWRVEIRLDKDKAFYETNASWYNPTSLNQSYYNWMTGAAAASEDLEFFIPGNQSIEHGGDPNPWPIDKDGRKLFNYKDNNFGSHKSYHIVGEYKDYFGGYYHDKEFGFGHWSPYEEMPGQKLWLWALSRSGGIWEDLLTDTDGQYIEFQAGRLFNQYFPEGGNNPITQASFDPYVMDRWREIWFPFVEIGGMEAASEWGVMNVEYEDGMAIIGLNALQTLHEDFMVSINDQEVVSESLSMKPMDVFYKKVKLSPTDKLEVKVGDHKIYYTNDTDRMKLKRPFYSESRNSLTADQKLYFEGWEAMKYREYGKARQDFATLLKTIPYHQDALVKMAELEFKRANYDEALAFANRVLELDTYHPEANYKAGIIYRAKKDYINALETFGWAARSMGFRSVSFAQMAEIYVALEEFDKATDYARKALDFNKYNINARNVLIVCARKFKDEKTHQAQIKKVLEYDPLNHFAQFESHENLKVSNEFPAESSLELALQYFHLGLMSDAIHVLSLQHQNTKNSLWLAYLLGDVDPEKSAEKLIQALEGKIDFTFPYRRESIEVFEWVKDQSENWKSDYYLALNYYAVGKNELGDQLMQACENIPDSPVFYRFRGQMLKNGSIDARIGDYDSALALEGNDWKQREEHIQLLLEAGELEKAKLMSEKTYQMFPKNYNTGLIYAKSLLSSKEYERSIEVLQNIVVLPSELARSSRHTYYRAHVFLAEELIGNEKYDKAIQILERSKLWPENLGVGKPYIVDERLQDYLIGLSYEKLGKKDKADSSYKRIVSLSEKEATTKIYQVLKLLALQKLANKEVLQSTLAKLEMSESKDDQLTLAIFNSSVTNNEEDMVALLERIVGY</sequence>
<dbReference type="Proteomes" id="UP001156666">
    <property type="component" value="Unassembled WGS sequence"/>
</dbReference>
<feature type="repeat" description="TPR" evidence="1">
    <location>
        <begin position="515"/>
        <end position="548"/>
    </location>
</feature>
<evidence type="ECO:0000313" key="3">
    <source>
        <dbReference type="EMBL" id="GLR15856.1"/>
    </source>
</evidence>
<dbReference type="InterPro" id="IPR033396">
    <property type="entry name" value="DUF5107"/>
</dbReference>
<dbReference type="InterPro" id="IPR019734">
    <property type="entry name" value="TPR_rpt"/>
</dbReference>
<evidence type="ECO:0000313" key="4">
    <source>
        <dbReference type="Proteomes" id="UP001156666"/>
    </source>
</evidence>
<gene>
    <name evidence="3" type="ORF">GCM10007940_04710</name>
</gene>
<dbReference type="EMBL" id="BSOH01000001">
    <property type="protein sequence ID" value="GLR15856.1"/>
    <property type="molecule type" value="Genomic_DNA"/>
</dbReference>
<protein>
    <recommendedName>
        <fullName evidence="2">DUF5107 domain-containing protein</fullName>
    </recommendedName>
</protein>
<dbReference type="Pfam" id="PF13181">
    <property type="entry name" value="TPR_8"/>
    <property type="match status" value="1"/>
</dbReference>
<dbReference type="Pfam" id="PF17128">
    <property type="entry name" value="DUF5107"/>
    <property type="match status" value="1"/>
</dbReference>
<reference evidence="3" key="1">
    <citation type="journal article" date="2014" name="Int. J. Syst. Evol. Microbiol.">
        <title>Complete genome sequence of Corynebacterium casei LMG S-19264T (=DSM 44701T), isolated from a smear-ripened cheese.</title>
        <authorList>
            <consortium name="US DOE Joint Genome Institute (JGI-PGF)"/>
            <person name="Walter F."/>
            <person name="Albersmeier A."/>
            <person name="Kalinowski J."/>
            <person name="Ruckert C."/>
        </authorList>
    </citation>
    <scope>NUCLEOTIDE SEQUENCE</scope>
    <source>
        <strain evidence="3">NBRC 108769</strain>
    </source>
</reference>
<dbReference type="PROSITE" id="PS50005">
    <property type="entry name" value="TPR"/>
    <property type="match status" value="2"/>
</dbReference>
<dbReference type="Gene3D" id="1.25.40.10">
    <property type="entry name" value="Tetratricopeptide repeat domain"/>
    <property type="match status" value="3"/>
</dbReference>
<evidence type="ECO:0000259" key="2">
    <source>
        <dbReference type="Pfam" id="PF17128"/>
    </source>
</evidence>
<dbReference type="RefSeq" id="WP_235294565.1">
    <property type="nucleotide sequence ID" value="NZ_BSOH01000001.1"/>
</dbReference>
<evidence type="ECO:0000256" key="1">
    <source>
        <dbReference type="PROSITE-ProRule" id="PRU00339"/>
    </source>
</evidence>
<reference evidence="3" key="2">
    <citation type="submission" date="2023-01" db="EMBL/GenBank/DDBJ databases">
        <title>Draft genome sequence of Portibacter lacus strain NBRC 108769.</title>
        <authorList>
            <person name="Sun Q."/>
            <person name="Mori K."/>
        </authorList>
    </citation>
    <scope>NUCLEOTIDE SEQUENCE</scope>
    <source>
        <strain evidence="3">NBRC 108769</strain>
    </source>
</reference>
<dbReference type="InterPro" id="IPR011990">
    <property type="entry name" value="TPR-like_helical_dom_sf"/>
</dbReference>
<keyword evidence="1" id="KW-0802">TPR repeat</keyword>
<keyword evidence="4" id="KW-1185">Reference proteome</keyword>
<dbReference type="SMART" id="SM00028">
    <property type="entry name" value="TPR"/>
    <property type="match status" value="5"/>
</dbReference>
<dbReference type="AlphaFoldDB" id="A0AA37SJT7"/>
<organism evidence="3 4">
    <name type="scientific">Portibacter lacus</name>
    <dbReference type="NCBI Taxonomy" id="1099794"/>
    <lineage>
        <taxon>Bacteria</taxon>
        <taxon>Pseudomonadati</taxon>
        <taxon>Bacteroidota</taxon>
        <taxon>Saprospiria</taxon>
        <taxon>Saprospirales</taxon>
        <taxon>Haliscomenobacteraceae</taxon>
        <taxon>Portibacter</taxon>
    </lineage>
</organism>
<feature type="repeat" description="TPR" evidence="1">
    <location>
        <begin position="583"/>
        <end position="616"/>
    </location>
</feature>
<proteinExistence type="predicted"/>